<name>A0A8S9V0Q3_PHYIN</name>
<gene>
    <name evidence="1" type="ORF">GN958_ATG05967</name>
</gene>
<accession>A0A8S9V0Q3</accession>
<dbReference type="EMBL" id="JAACNO010000795">
    <property type="protein sequence ID" value="KAF4144799.1"/>
    <property type="molecule type" value="Genomic_DNA"/>
</dbReference>
<evidence type="ECO:0000313" key="2">
    <source>
        <dbReference type="Proteomes" id="UP000704712"/>
    </source>
</evidence>
<dbReference type="Proteomes" id="UP000704712">
    <property type="component" value="Unassembled WGS sequence"/>
</dbReference>
<organism evidence="1 2">
    <name type="scientific">Phytophthora infestans</name>
    <name type="common">Potato late blight agent</name>
    <name type="synonym">Botrytis infestans</name>
    <dbReference type="NCBI Taxonomy" id="4787"/>
    <lineage>
        <taxon>Eukaryota</taxon>
        <taxon>Sar</taxon>
        <taxon>Stramenopiles</taxon>
        <taxon>Oomycota</taxon>
        <taxon>Peronosporomycetes</taxon>
        <taxon>Peronosporales</taxon>
        <taxon>Peronosporaceae</taxon>
        <taxon>Phytophthora</taxon>
    </lineage>
</organism>
<reference evidence="1" key="1">
    <citation type="submission" date="2020-03" db="EMBL/GenBank/DDBJ databases">
        <title>Hybrid Assembly of Korean Phytophthora infestans isolates.</title>
        <authorList>
            <person name="Prokchorchik M."/>
            <person name="Lee Y."/>
            <person name="Seo J."/>
            <person name="Cho J.-H."/>
            <person name="Park Y.-E."/>
            <person name="Jang D.-C."/>
            <person name="Im J.-S."/>
            <person name="Choi J.-G."/>
            <person name="Park H.-J."/>
            <person name="Lee G.-B."/>
            <person name="Lee Y.-G."/>
            <person name="Hong S.-Y."/>
            <person name="Cho K."/>
            <person name="Sohn K.H."/>
        </authorList>
    </citation>
    <scope>NUCLEOTIDE SEQUENCE</scope>
    <source>
        <strain evidence="1">KR_2_A2</strain>
    </source>
</reference>
<comment type="caution">
    <text evidence="1">The sequence shown here is derived from an EMBL/GenBank/DDBJ whole genome shotgun (WGS) entry which is preliminary data.</text>
</comment>
<sequence length="71" mass="8388">MAFPDLSRKVGPELSLFSTPKEKRAPASFVILVTSIRTMKRACWSWNVRRMKKKVMQLKNYLTVSSWKWLQ</sequence>
<dbReference type="AlphaFoldDB" id="A0A8S9V0Q3"/>
<proteinExistence type="predicted"/>
<protein>
    <submittedName>
        <fullName evidence="1">Uncharacterized protein</fullName>
    </submittedName>
</protein>
<evidence type="ECO:0000313" key="1">
    <source>
        <dbReference type="EMBL" id="KAF4144799.1"/>
    </source>
</evidence>